<reference evidence="13" key="2">
    <citation type="submission" date="2013-10" db="EMBL/GenBank/DDBJ databases">
        <authorList>
            <person name="Aslett M."/>
        </authorList>
    </citation>
    <scope>NUCLEOTIDE SEQUENCE [LARGE SCALE GENOMIC DNA]</scope>
    <source>
        <strain evidence="13">Houghton</strain>
    </source>
</reference>
<evidence type="ECO:0000256" key="12">
    <source>
        <dbReference type="SAM" id="Phobius"/>
    </source>
</evidence>
<keyword evidence="9 10" id="KW-0472">Membrane</keyword>
<dbReference type="FunFam" id="1.50.40.10:FF:000009">
    <property type="entry name" value="Mitochondrial 2-oxoglutarate/malate carrier protein"/>
    <property type="match status" value="1"/>
</dbReference>
<name>U6HAG6_9EIME</name>
<evidence type="ECO:0000256" key="11">
    <source>
        <dbReference type="RuleBase" id="RU000488"/>
    </source>
</evidence>
<sequence length="456" mass="48993">MPTAKPACSALSKAKPFIVGGLSGCIATCCIQPVDMVKVRLQLVGEGGAKASTSPIQVLKSVLKNEGVLALYKGLDAGITRQLTYSTARLGLFRVFSDRLKEMSRSADPTAPPPPLPLWKKAAAGLAAGGVAAAFGNPADLSLVRMQADATLPPEARRNYTGILNAISRIVKEEGLLGLWRGSFPTVLRAMSLNMGMLATNDQCKEMLAPTLGNGWATTLTASAISGFFAVTFSLPFDFLKTRLQKMRPDPVTGKLPYKGVLDAAVKITRTEGITAFYTGYPTYYAIRTLGIRDDRDAIQLFFNLGQRYTTVSTKMKSALFLCTAVAVAALSAIGAESIPNVPKWVDEAKLAYAAEVKSSLTPLTVNKDSNAAFVDAPAPVDIAALTAELARLEESEEKFRGDRRAIAFFASLIMVGVFLMFYFTTTRLEHSIKEARLQTITSFGTLSELHDAVDL</sequence>
<evidence type="ECO:0000256" key="7">
    <source>
        <dbReference type="ARBA" id="ARBA00022989"/>
    </source>
</evidence>
<comment type="subcellular location">
    <subcellularLocation>
        <location evidence="1">Mitochondrion inner membrane</location>
        <topology evidence="1">Multi-pass membrane protein</topology>
    </subcellularLocation>
</comment>
<feature type="repeat" description="Solcar" evidence="10">
    <location>
        <begin position="15"/>
        <end position="99"/>
    </location>
</feature>
<dbReference type="PANTHER" id="PTHR45618">
    <property type="entry name" value="MITOCHONDRIAL DICARBOXYLATE CARRIER-RELATED"/>
    <property type="match status" value="1"/>
</dbReference>
<accession>U6HAG6</accession>
<feature type="repeat" description="Solcar" evidence="10">
    <location>
        <begin position="116"/>
        <end position="207"/>
    </location>
</feature>
<evidence type="ECO:0000313" key="14">
    <source>
        <dbReference type="Proteomes" id="UP000018201"/>
    </source>
</evidence>
<dbReference type="AlphaFoldDB" id="U6HAG6"/>
<organism evidence="13 14">
    <name type="scientific">Eimeria praecox</name>
    <dbReference type="NCBI Taxonomy" id="51316"/>
    <lineage>
        <taxon>Eukaryota</taxon>
        <taxon>Sar</taxon>
        <taxon>Alveolata</taxon>
        <taxon>Apicomplexa</taxon>
        <taxon>Conoidasida</taxon>
        <taxon>Coccidia</taxon>
        <taxon>Eucoccidiorida</taxon>
        <taxon>Eimeriorina</taxon>
        <taxon>Eimeriidae</taxon>
        <taxon>Eimeria</taxon>
    </lineage>
</organism>
<evidence type="ECO:0000256" key="8">
    <source>
        <dbReference type="ARBA" id="ARBA00023128"/>
    </source>
</evidence>
<dbReference type="OrthoDB" id="756301at2759"/>
<keyword evidence="7 12" id="KW-1133">Transmembrane helix</keyword>
<dbReference type="Proteomes" id="UP000018201">
    <property type="component" value="Unassembled WGS sequence"/>
</dbReference>
<evidence type="ECO:0000256" key="9">
    <source>
        <dbReference type="ARBA" id="ARBA00023136"/>
    </source>
</evidence>
<evidence type="ECO:0000256" key="2">
    <source>
        <dbReference type="ARBA" id="ARBA00006375"/>
    </source>
</evidence>
<dbReference type="EMBL" id="HG697852">
    <property type="protein sequence ID" value="CDI87599.1"/>
    <property type="molecule type" value="Genomic_DNA"/>
</dbReference>
<evidence type="ECO:0000256" key="3">
    <source>
        <dbReference type="ARBA" id="ARBA00022448"/>
    </source>
</evidence>
<dbReference type="SUPFAM" id="SSF103506">
    <property type="entry name" value="Mitochondrial carrier"/>
    <property type="match status" value="1"/>
</dbReference>
<feature type="transmembrane region" description="Helical" evidence="12">
    <location>
        <begin position="406"/>
        <end position="424"/>
    </location>
</feature>
<evidence type="ECO:0000256" key="5">
    <source>
        <dbReference type="ARBA" id="ARBA00022737"/>
    </source>
</evidence>
<comment type="similarity">
    <text evidence="2 11">Belongs to the mitochondrial carrier (TC 2.A.29) family.</text>
</comment>
<keyword evidence="6" id="KW-0999">Mitochondrion inner membrane</keyword>
<dbReference type="VEuPathDB" id="ToxoDB:EPH_0027380"/>
<evidence type="ECO:0000256" key="1">
    <source>
        <dbReference type="ARBA" id="ARBA00004448"/>
    </source>
</evidence>
<keyword evidence="14" id="KW-1185">Reference proteome</keyword>
<gene>
    <name evidence="13" type="ORF">EPH_0027380</name>
</gene>
<reference evidence="13" key="1">
    <citation type="submission" date="2013-10" db="EMBL/GenBank/DDBJ databases">
        <title>Genomic analysis of the causative agents of coccidiosis in chickens.</title>
        <authorList>
            <person name="Reid A.J."/>
            <person name="Blake D."/>
            <person name="Billington K."/>
            <person name="Browne H."/>
            <person name="Dunn M."/>
            <person name="Hung S."/>
            <person name="Kawahara F."/>
            <person name="Miranda-Saavedra D."/>
            <person name="Mourier T."/>
            <person name="Nagra H."/>
            <person name="Otto T.D."/>
            <person name="Rawlings N."/>
            <person name="Sanchez A."/>
            <person name="Sanders M."/>
            <person name="Subramaniam C."/>
            <person name="Tay Y."/>
            <person name="Dear P."/>
            <person name="Doerig C."/>
            <person name="Gruber A."/>
            <person name="Parkinson J."/>
            <person name="Shirley M."/>
            <person name="Wan K.L."/>
            <person name="Berriman M."/>
            <person name="Tomley F."/>
            <person name="Pain A."/>
        </authorList>
    </citation>
    <scope>NUCLEOTIDE SEQUENCE [LARGE SCALE GENOMIC DNA]</scope>
    <source>
        <strain evidence="13">Houghton</strain>
    </source>
</reference>
<dbReference type="InterPro" id="IPR050391">
    <property type="entry name" value="Mito_Metabolite_Transporter"/>
</dbReference>
<dbReference type="InterPro" id="IPR002067">
    <property type="entry name" value="MCP"/>
</dbReference>
<dbReference type="PROSITE" id="PS50920">
    <property type="entry name" value="SOLCAR"/>
    <property type="match status" value="3"/>
</dbReference>
<dbReference type="GO" id="GO:0005743">
    <property type="term" value="C:mitochondrial inner membrane"/>
    <property type="evidence" value="ECO:0007669"/>
    <property type="project" value="UniProtKB-SubCell"/>
</dbReference>
<keyword evidence="4 10" id="KW-0812">Transmembrane</keyword>
<dbReference type="GO" id="GO:0055085">
    <property type="term" value="P:transmembrane transport"/>
    <property type="evidence" value="ECO:0007669"/>
    <property type="project" value="InterPro"/>
</dbReference>
<dbReference type="PRINTS" id="PR00926">
    <property type="entry name" value="MITOCARRIER"/>
</dbReference>
<evidence type="ECO:0000313" key="13">
    <source>
        <dbReference type="EMBL" id="CDI87599.1"/>
    </source>
</evidence>
<dbReference type="Pfam" id="PF00153">
    <property type="entry name" value="Mito_carr"/>
    <property type="match status" value="3"/>
</dbReference>
<keyword evidence="3 11" id="KW-0813">Transport</keyword>
<proteinExistence type="inferred from homology"/>
<protein>
    <submittedName>
        <fullName evidence="13">Mitochondrial 2-oxoglutarate/malate carrier protein, putative</fullName>
    </submittedName>
</protein>
<dbReference type="InterPro" id="IPR023395">
    <property type="entry name" value="MCP_dom_sf"/>
</dbReference>
<feature type="transmembrane region" description="Helical" evidence="12">
    <location>
        <begin position="216"/>
        <end position="240"/>
    </location>
</feature>
<feature type="transmembrane region" description="Helical" evidence="12">
    <location>
        <begin position="318"/>
        <end position="336"/>
    </location>
</feature>
<feature type="repeat" description="Solcar" evidence="10">
    <location>
        <begin position="214"/>
        <end position="305"/>
    </location>
</feature>
<evidence type="ECO:0000256" key="10">
    <source>
        <dbReference type="PROSITE-ProRule" id="PRU00282"/>
    </source>
</evidence>
<dbReference type="InterPro" id="IPR018108">
    <property type="entry name" value="MCP_transmembrane"/>
</dbReference>
<keyword evidence="5" id="KW-0677">Repeat</keyword>
<keyword evidence="8" id="KW-0496">Mitochondrion</keyword>
<evidence type="ECO:0000256" key="4">
    <source>
        <dbReference type="ARBA" id="ARBA00022692"/>
    </source>
</evidence>
<dbReference type="Gene3D" id="1.50.40.10">
    <property type="entry name" value="Mitochondrial carrier domain"/>
    <property type="match status" value="1"/>
</dbReference>
<evidence type="ECO:0000256" key="6">
    <source>
        <dbReference type="ARBA" id="ARBA00022792"/>
    </source>
</evidence>